<evidence type="ECO:0000313" key="3">
    <source>
        <dbReference type="Proteomes" id="UP000294581"/>
    </source>
</evidence>
<keyword evidence="3" id="KW-1185">Reference proteome</keyword>
<evidence type="ECO:0000313" key="2">
    <source>
        <dbReference type="EMBL" id="TDY40586.1"/>
    </source>
</evidence>
<dbReference type="Proteomes" id="UP000294581">
    <property type="component" value="Unassembled WGS sequence"/>
</dbReference>
<dbReference type="AlphaFoldDB" id="A0A4R8LC93"/>
<sequence length="281" mass="31511">MNEKVKAAMERLEQGLETLLDTEEWRKFLQFQATFHRYSFANTLLISIQQPNATWVAGYNRWKALGRFVKKGEHGIEIFAPLLKKKTNKADPTREESDETPQEEENKRILYGYRVVYVFDVSQTDGKPLPSVESPKILTGESHLYTKLQQACPFPVDEVGSLGGANGKFNLFTHQIEIVHALPVAHKAKTLIHEWAHGLLHSNGPVDAMRKPLIELEAESTAFVVGQVLGLDTSEYSFGYITGWSGKEAVNALKACGTRIQQAANSILMALEETQDLRKAI</sequence>
<reference evidence="2 3" key="1">
    <citation type="submission" date="2019-03" db="EMBL/GenBank/DDBJ databases">
        <title>Genomic Encyclopedia of Type Strains, Phase IV (KMG-IV): sequencing the most valuable type-strain genomes for metagenomic binning, comparative biology and taxonomic classification.</title>
        <authorList>
            <person name="Goeker M."/>
        </authorList>
    </citation>
    <scope>NUCLEOTIDE SEQUENCE [LARGE SCALE GENOMIC DNA]</scope>
    <source>
        <strain evidence="2 3">DSM 17974</strain>
    </source>
</reference>
<dbReference type="OrthoDB" id="9803716at2"/>
<dbReference type="Pfam" id="PF08401">
    <property type="entry name" value="ArdcN"/>
    <property type="match status" value="1"/>
</dbReference>
<proteinExistence type="predicted"/>
<protein>
    <submittedName>
        <fullName evidence="2">Uncharacterized protein DUF1738</fullName>
    </submittedName>
</protein>
<gene>
    <name evidence="2" type="ORF">C7445_1196</name>
</gene>
<evidence type="ECO:0000259" key="1">
    <source>
        <dbReference type="Pfam" id="PF08401"/>
    </source>
</evidence>
<accession>A0A4R8LC93</accession>
<dbReference type="GO" id="GO:0003697">
    <property type="term" value="F:single-stranded DNA binding"/>
    <property type="evidence" value="ECO:0007669"/>
    <property type="project" value="InterPro"/>
</dbReference>
<dbReference type="RefSeq" id="WP_134161015.1">
    <property type="nucleotide sequence ID" value="NZ_SORF01000019.1"/>
</dbReference>
<dbReference type="EMBL" id="SORF01000019">
    <property type="protein sequence ID" value="TDY40586.1"/>
    <property type="molecule type" value="Genomic_DNA"/>
</dbReference>
<organism evidence="2 3">
    <name type="scientific">Alicyclobacillus sacchari</name>
    <dbReference type="NCBI Taxonomy" id="392010"/>
    <lineage>
        <taxon>Bacteria</taxon>
        <taxon>Bacillati</taxon>
        <taxon>Bacillota</taxon>
        <taxon>Bacilli</taxon>
        <taxon>Bacillales</taxon>
        <taxon>Alicyclobacillaceae</taxon>
        <taxon>Alicyclobacillus</taxon>
    </lineage>
</organism>
<comment type="caution">
    <text evidence="2">The sequence shown here is derived from an EMBL/GenBank/DDBJ whole genome shotgun (WGS) entry which is preliminary data.</text>
</comment>
<dbReference type="InterPro" id="IPR013610">
    <property type="entry name" value="ArdC_N"/>
</dbReference>
<name>A0A4R8LC93_9BACL</name>
<feature type="domain" description="N-terminal" evidence="1">
    <location>
        <begin position="10"/>
        <end position="119"/>
    </location>
</feature>